<name>A0A1M7B8D8_PSETH</name>
<proteinExistence type="predicted"/>
<evidence type="ECO:0000313" key="2">
    <source>
        <dbReference type="Proteomes" id="UP000184363"/>
    </source>
</evidence>
<reference evidence="1 2" key="1">
    <citation type="submission" date="2016-11" db="EMBL/GenBank/DDBJ databases">
        <authorList>
            <person name="Jaros S."/>
            <person name="Januszkiewicz K."/>
            <person name="Wedrychowicz H."/>
        </authorList>
    </citation>
    <scope>NUCLEOTIDE SEQUENCE [LARGE SCALE GENOMIC DNA]</scope>
    <source>
        <strain evidence="1 2">DSM 43832</strain>
    </source>
</reference>
<gene>
    <name evidence="1" type="ORF">SAMN05443637_13325</name>
</gene>
<dbReference type="AlphaFoldDB" id="A0A1M7B8D8"/>
<accession>A0A1M7B8D8</accession>
<protein>
    <submittedName>
        <fullName evidence="1">Uncharacterized protein</fullName>
    </submittedName>
</protein>
<organism evidence="1 2">
    <name type="scientific">Pseudonocardia thermophila</name>
    <dbReference type="NCBI Taxonomy" id="1848"/>
    <lineage>
        <taxon>Bacteria</taxon>
        <taxon>Bacillati</taxon>
        <taxon>Actinomycetota</taxon>
        <taxon>Actinomycetes</taxon>
        <taxon>Pseudonocardiales</taxon>
        <taxon>Pseudonocardiaceae</taxon>
        <taxon>Pseudonocardia</taxon>
    </lineage>
</organism>
<dbReference type="Proteomes" id="UP000184363">
    <property type="component" value="Unassembled WGS sequence"/>
</dbReference>
<evidence type="ECO:0000313" key="1">
    <source>
        <dbReference type="EMBL" id="SHL51184.1"/>
    </source>
</evidence>
<sequence length="215" mass="22314">MVALPEGRAAAHATSFADSPRRTGPVAARRAVAVAASTTELLRPQSDLARILESFDEIDLLIVADEREHGGGVVPLPVARVGGAPVDLSTLDLDDCDVAVLDDLEDEEEDDPAAELDRAIAALGLPRARAHRLGFAPGFGGEAEPDIVAAMSELVGFDPEPGVYCLAPAAADGPDGAVARAARRIAQVYGLPLLSYRCLELAVVDGELPAPTGQH</sequence>
<dbReference type="EMBL" id="FRAP01000033">
    <property type="protein sequence ID" value="SHL51184.1"/>
    <property type="molecule type" value="Genomic_DNA"/>
</dbReference>
<keyword evidence="2" id="KW-1185">Reference proteome</keyword>